<keyword evidence="2" id="KW-1185">Reference proteome</keyword>
<dbReference type="EMBL" id="JAEEGC010000187">
    <property type="protein sequence ID" value="MBV7276550.1"/>
    <property type="molecule type" value="Genomic_DNA"/>
</dbReference>
<proteinExistence type="predicted"/>
<evidence type="ECO:0000313" key="2">
    <source>
        <dbReference type="Proteomes" id="UP000694308"/>
    </source>
</evidence>
<reference evidence="1" key="1">
    <citation type="submission" date="2020-12" db="EMBL/GenBank/DDBJ databases">
        <title>Clostridium thailandense sp. nov., a novel acetogenic bacterium isolated from peat land soil in Thailand.</title>
        <authorList>
            <person name="Chaikitkaew S."/>
            <person name="Birkeland N.K."/>
        </authorList>
    </citation>
    <scope>NUCLEOTIDE SEQUENCE</scope>
    <source>
        <strain evidence="1">PL3</strain>
    </source>
</reference>
<accession>A0A949U328</accession>
<evidence type="ECO:0000313" key="1">
    <source>
        <dbReference type="EMBL" id="MBV7276550.1"/>
    </source>
</evidence>
<protein>
    <submittedName>
        <fullName evidence="1">Uncharacterized protein</fullName>
    </submittedName>
</protein>
<sequence length="147" mass="16114">MIMKIDNISQLMRYNAVQNLSNMNEGLSSDSSEILFSSILGDMMQDTEVNYLKNKSKNNKVKNNGNPKAVSNFDSLSLQPQQMARMMSILAQQSILSTLNGNNAGSMYNGTYGISSMMGQNSYTALMLGYALGKMSQSSHSATKQTK</sequence>
<organism evidence="1 2">
    <name type="scientific">Clostridium thailandense</name>
    <dbReference type="NCBI Taxonomy" id="2794346"/>
    <lineage>
        <taxon>Bacteria</taxon>
        <taxon>Bacillati</taxon>
        <taxon>Bacillota</taxon>
        <taxon>Clostridia</taxon>
        <taxon>Eubacteriales</taxon>
        <taxon>Clostridiaceae</taxon>
        <taxon>Clostridium</taxon>
    </lineage>
</organism>
<dbReference type="AlphaFoldDB" id="A0A949U328"/>
<name>A0A949U328_9CLOT</name>
<comment type="caution">
    <text evidence="1">The sequence shown here is derived from an EMBL/GenBank/DDBJ whole genome shotgun (WGS) entry which is preliminary data.</text>
</comment>
<dbReference type="Proteomes" id="UP000694308">
    <property type="component" value="Unassembled WGS sequence"/>
</dbReference>
<gene>
    <name evidence="1" type="ORF">I6U48_27120</name>
</gene>